<organism evidence="1">
    <name type="scientific">Loa loa</name>
    <name type="common">Eye worm</name>
    <name type="synonym">Filaria loa</name>
    <dbReference type="NCBI Taxonomy" id="7209"/>
    <lineage>
        <taxon>Eukaryota</taxon>
        <taxon>Metazoa</taxon>
        <taxon>Ecdysozoa</taxon>
        <taxon>Nematoda</taxon>
        <taxon>Chromadorea</taxon>
        <taxon>Rhabditida</taxon>
        <taxon>Spirurina</taxon>
        <taxon>Spiruromorpha</taxon>
        <taxon>Filarioidea</taxon>
        <taxon>Onchocercidae</taxon>
        <taxon>Loa</taxon>
    </lineage>
</organism>
<sequence>MLWVGSSLKTLWVVRDMDSAMMWGRCVGCVVPVCRGKGRQGEDQFRGDWINEYIKVSVPEAELE</sequence>
<dbReference type="KEGG" id="loa:LOAG_01327"/>
<evidence type="ECO:0000313" key="1">
    <source>
        <dbReference type="EMBL" id="EFO27153.2"/>
    </source>
</evidence>
<dbReference type="CTD" id="9938706"/>
<gene>
    <name evidence="1" type="ORF">LOAG_01327</name>
</gene>
<dbReference type="RefSeq" id="XP_020303861.1">
    <property type="nucleotide sequence ID" value="XM_020445708.1"/>
</dbReference>
<accession>A0A1S0U948</accession>
<reference evidence="1" key="1">
    <citation type="submission" date="2012-04" db="EMBL/GenBank/DDBJ databases">
        <title>The Genome Sequence of Loa loa.</title>
        <authorList>
            <consortium name="The Broad Institute Genome Sequencing Platform"/>
            <consortium name="Broad Institute Genome Sequencing Center for Infectious Disease"/>
            <person name="Nutman T.B."/>
            <person name="Fink D.L."/>
            <person name="Russ C."/>
            <person name="Young S."/>
            <person name="Zeng Q."/>
            <person name="Gargeya S."/>
            <person name="Alvarado L."/>
            <person name="Berlin A."/>
            <person name="Chapman S.B."/>
            <person name="Chen Z."/>
            <person name="Freedman E."/>
            <person name="Gellesch M."/>
            <person name="Goldberg J."/>
            <person name="Griggs A."/>
            <person name="Gujja S."/>
            <person name="Heilman E.R."/>
            <person name="Heiman D."/>
            <person name="Howarth C."/>
            <person name="Mehta T."/>
            <person name="Neiman D."/>
            <person name="Pearson M."/>
            <person name="Roberts A."/>
            <person name="Saif S."/>
            <person name="Shea T."/>
            <person name="Shenoy N."/>
            <person name="Sisk P."/>
            <person name="Stolte C."/>
            <person name="Sykes S."/>
            <person name="White J."/>
            <person name="Yandava C."/>
            <person name="Haas B."/>
            <person name="Henn M.R."/>
            <person name="Nusbaum C."/>
            <person name="Birren B."/>
        </authorList>
    </citation>
    <scope>NUCLEOTIDE SEQUENCE [LARGE SCALE GENOMIC DNA]</scope>
</reference>
<protein>
    <submittedName>
        <fullName evidence="1">Uncharacterized protein</fullName>
    </submittedName>
</protein>
<dbReference type="InParanoid" id="A0A1S0U948"/>
<dbReference type="GeneID" id="9938706"/>
<proteinExistence type="predicted"/>
<dbReference type="EMBL" id="JH712072">
    <property type="protein sequence ID" value="EFO27153.2"/>
    <property type="molecule type" value="Genomic_DNA"/>
</dbReference>
<dbReference type="AlphaFoldDB" id="A0A1S0U948"/>
<name>A0A1S0U948_LOALO</name>